<keyword evidence="5" id="KW-0378">Hydrolase</keyword>
<dbReference type="InterPro" id="IPR001841">
    <property type="entry name" value="Znf_RING"/>
</dbReference>
<reference evidence="13" key="3">
    <citation type="submission" date="2016-03" db="UniProtKB">
        <authorList>
            <consortium name="EnsemblProtists"/>
        </authorList>
    </citation>
    <scope>IDENTIFICATION</scope>
</reference>
<dbReference type="PANTHER" id="PTHR45626">
    <property type="entry name" value="TRANSCRIPTION TERMINATION FACTOR 2-RELATED"/>
    <property type="match status" value="1"/>
</dbReference>
<dbReference type="InterPro" id="IPR013083">
    <property type="entry name" value="Znf_RING/FYVE/PHD"/>
</dbReference>
<comment type="subcellular location">
    <subcellularLocation>
        <location evidence="1">Plastid</location>
        <location evidence="1">Chloroplast</location>
    </subcellularLocation>
</comment>
<evidence type="ECO:0000313" key="14">
    <source>
        <dbReference type="Proteomes" id="UP000011087"/>
    </source>
</evidence>
<dbReference type="AlphaFoldDB" id="L1IIA0"/>
<keyword evidence="14" id="KW-1185">Reference proteome</keyword>
<keyword evidence="2" id="KW-0479">Metal-binding</keyword>
<dbReference type="OrthoDB" id="423559at2759"/>
<dbReference type="KEGG" id="gtt:GUITHDRAFT_118158"/>
<dbReference type="GO" id="GO:0016787">
    <property type="term" value="F:hydrolase activity"/>
    <property type="evidence" value="ECO:0007669"/>
    <property type="project" value="UniProtKB-KW"/>
</dbReference>
<evidence type="ECO:0000256" key="9">
    <source>
        <dbReference type="PROSITE-ProRule" id="PRU00175"/>
    </source>
</evidence>
<dbReference type="InterPro" id="IPR050628">
    <property type="entry name" value="SNF2_RAD54_helicase_TF"/>
</dbReference>
<dbReference type="GO" id="GO:0005634">
    <property type="term" value="C:nucleus"/>
    <property type="evidence" value="ECO:0007669"/>
    <property type="project" value="TreeGrafter"/>
</dbReference>
<keyword evidence="7" id="KW-0862">Zinc</keyword>
<keyword evidence="3" id="KW-0547">Nucleotide-binding</keyword>
<keyword evidence="4 9" id="KW-0863">Zinc-finger</keyword>
<dbReference type="PROSITE" id="PS00518">
    <property type="entry name" value="ZF_RING_1"/>
    <property type="match status" value="1"/>
</dbReference>
<evidence type="ECO:0000256" key="7">
    <source>
        <dbReference type="ARBA" id="ARBA00022833"/>
    </source>
</evidence>
<dbReference type="GO" id="GO:0004386">
    <property type="term" value="F:helicase activity"/>
    <property type="evidence" value="ECO:0007669"/>
    <property type="project" value="UniProtKB-KW"/>
</dbReference>
<evidence type="ECO:0000256" key="6">
    <source>
        <dbReference type="ARBA" id="ARBA00022806"/>
    </source>
</evidence>
<dbReference type="GeneID" id="17292411"/>
<evidence type="ECO:0000256" key="1">
    <source>
        <dbReference type="ARBA" id="ARBA00004229"/>
    </source>
</evidence>
<dbReference type="SUPFAM" id="SSF57850">
    <property type="entry name" value="RING/U-box"/>
    <property type="match status" value="1"/>
</dbReference>
<dbReference type="HOGENOM" id="CLU_1158240_0_0_1"/>
<dbReference type="Proteomes" id="UP000011087">
    <property type="component" value="Unassembled WGS sequence"/>
</dbReference>
<dbReference type="GO" id="GO:0005524">
    <property type="term" value="F:ATP binding"/>
    <property type="evidence" value="ECO:0007669"/>
    <property type="project" value="UniProtKB-KW"/>
</dbReference>
<gene>
    <name evidence="12" type="ORF">GUITHDRAFT_118158</name>
</gene>
<dbReference type="InterPro" id="IPR017907">
    <property type="entry name" value="Znf_RING_CS"/>
</dbReference>
<dbReference type="EnsemblProtists" id="EKX35669">
    <property type="protein sequence ID" value="EKX35669"/>
    <property type="gene ID" value="GUITHDRAFT_118158"/>
</dbReference>
<reference evidence="14" key="2">
    <citation type="submission" date="2012-11" db="EMBL/GenBank/DDBJ databases">
        <authorList>
            <person name="Kuo A."/>
            <person name="Curtis B.A."/>
            <person name="Tanifuji G."/>
            <person name="Burki F."/>
            <person name="Gruber A."/>
            <person name="Irimia M."/>
            <person name="Maruyama S."/>
            <person name="Arias M.C."/>
            <person name="Ball S.G."/>
            <person name="Gile G.H."/>
            <person name="Hirakawa Y."/>
            <person name="Hopkins J.F."/>
            <person name="Rensing S.A."/>
            <person name="Schmutz J."/>
            <person name="Symeonidi A."/>
            <person name="Elias M."/>
            <person name="Eveleigh R.J."/>
            <person name="Herman E.K."/>
            <person name="Klute M.J."/>
            <person name="Nakayama T."/>
            <person name="Obornik M."/>
            <person name="Reyes-Prieto A."/>
            <person name="Armbrust E.V."/>
            <person name="Aves S.J."/>
            <person name="Beiko R.G."/>
            <person name="Coutinho P."/>
            <person name="Dacks J.B."/>
            <person name="Durnford D.G."/>
            <person name="Fast N.M."/>
            <person name="Green B.R."/>
            <person name="Grisdale C."/>
            <person name="Hempe F."/>
            <person name="Henrissat B."/>
            <person name="Hoppner M.P."/>
            <person name="Ishida K.-I."/>
            <person name="Kim E."/>
            <person name="Koreny L."/>
            <person name="Kroth P.G."/>
            <person name="Liu Y."/>
            <person name="Malik S.-B."/>
            <person name="Maier U.G."/>
            <person name="McRose D."/>
            <person name="Mock T."/>
            <person name="Neilson J.A."/>
            <person name="Onodera N.T."/>
            <person name="Poole A.M."/>
            <person name="Pritham E.J."/>
            <person name="Richards T.A."/>
            <person name="Rocap G."/>
            <person name="Roy S.W."/>
            <person name="Sarai C."/>
            <person name="Schaack S."/>
            <person name="Shirato S."/>
            <person name="Slamovits C.H."/>
            <person name="Spencer D.F."/>
            <person name="Suzuki S."/>
            <person name="Worden A.Z."/>
            <person name="Zauner S."/>
            <person name="Barry K."/>
            <person name="Bell C."/>
            <person name="Bharti A.K."/>
            <person name="Crow J.A."/>
            <person name="Grimwood J."/>
            <person name="Kramer R."/>
            <person name="Lindquist E."/>
            <person name="Lucas S."/>
            <person name="Salamov A."/>
            <person name="McFadden G.I."/>
            <person name="Lane C.E."/>
            <person name="Keeling P.J."/>
            <person name="Gray M.W."/>
            <person name="Grigoriev I.V."/>
            <person name="Archibald J.M."/>
        </authorList>
    </citation>
    <scope>NUCLEOTIDE SEQUENCE</scope>
    <source>
        <strain evidence="14">CCMP2712</strain>
    </source>
</reference>
<accession>L1IIA0</accession>
<dbReference type="GO" id="GO:0009507">
    <property type="term" value="C:chloroplast"/>
    <property type="evidence" value="ECO:0007669"/>
    <property type="project" value="UniProtKB-SubCell"/>
</dbReference>
<dbReference type="Gene3D" id="3.40.50.300">
    <property type="entry name" value="P-loop containing nucleotide triphosphate hydrolases"/>
    <property type="match status" value="1"/>
</dbReference>
<evidence type="ECO:0000256" key="5">
    <source>
        <dbReference type="ARBA" id="ARBA00022801"/>
    </source>
</evidence>
<evidence type="ECO:0000256" key="10">
    <source>
        <dbReference type="SAM" id="MobiDB-lite"/>
    </source>
</evidence>
<proteinExistence type="predicted"/>
<dbReference type="EMBL" id="JH993086">
    <property type="protein sequence ID" value="EKX35669.1"/>
    <property type="molecule type" value="Genomic_DNA"/>
</dbReference>
<evidence type="ECO:0000256" key="4">
    <source>
        <dbReference type="ARBA" id="ARBA00022771"/>
    </source>
</evidence>
<evidence type="ECO:0000256" key="8">
    <source>
        <dbReference type="ARBA" id="ARBA00022840"/>
    </source>
</evidence>
<organism evidence="12">
    <name type="scientific">Guillardia theta (strain CCMP2712)</name>
    <name type="common">Cryptophyte</name>
    <dbReference type="NCBI Taxonomy" id="905079"/>
    <lineage>
        <taxon>Eukaryota</taxon>
        <taxon>Cryptophyceae</taxon>
        <taxon>Pyrenomonadales</taxon>
        <taxon>Geminigeraceae</taxon>
        <taxon>Guillardia</taxon>
    </lineage>
</organism>
<reference evidence="12 14" key="1">
    <citation type="journal article" date="2012" name="Nature">
        <title>Algal genomes reveal evolutionary mosaicism and the fate of nucleomorphs.</title>
        <authorList>
            <consortium name="DOE Joint Genome Institute"/>
            <person name="Curtis B.A."/>
            <person name="Tanifuji G."/>
            <person name="Burki F."/>
            <person name="Gruber A."/>
            <person name="Irimia M."/>
            <person name="Maruyama S."/>
            <person name="Arias M.C."/>
            <person name="Ball S.G."/>
            <person name="Gile G.H."/>
            <person name="Hirakawa Y."/>
            <person name="Hopkins J.F."/>
            <person name="Kuo A."/>
            <person name="Rensing S.A."/>
            <person name="Schmutz J."/>
            <person name="Symeonidi A."/>
            <person name="Elias M."/>
            <person name="Eveleigh R.J."/>
            <person name="Herman E.K."/>
            <person name="Klute M.J."/>
            <person name="Nakayama T."/>
            <person name="Obornik M."/>
            <person name="Reyes-Prieto A."/>
            <person name="Armbrust E.V."/>
            <person name="Aves S.J."/>
            <person name="Beiko R.G."/>
            <person name="Coutinho P."/>
            <person name="Dacks J.B."/>
            <person name="Durnford D.G."/>
            <person name="Fast N.M."/>
            <person name="Green B.R."/>
            <person name="Grisdale C.J."/>
            <person name="Hempel F."/>
            <person name="Henrissat B."/>
            <person name="Hoppner M.P."/>
            <person name="Ishida K."/>
            <person name="Kim E."/>
            <person name="Koreny L."/>
            <person name="Kroth P.G."/>
            <person name="Liu Y."/>
            <person name="Malik S.B."/>
            <person name="Maier U.G."/>
            <person name="McRose D."/>
            <person name="Mock T."/>
            <person name="Neilson J.A."/>
            <person name="Onodera N.T."/>
            <person name="Poole A.M."/>
            <person name="Pritham E.J."/>
            <person name="Richards T.A."/>
            <person name="Rocap G."/>
            <person name="Roy S.W."/>
            <person name="Sarai C."/>
            <person name="Schaack S."/>
            <person name="Shirato S."/>
            <person name="Slamovits C.H."/>
            <person name="Spencer D.F."/>
            <person name="Suzuki S."/>
            <person name="Worden A.Z."/>
            <person name="Zauner S."/>
            <person name="Barry K."/>
            <person name="Bell C."/>
            <person name="Bharti A.K."/>
            <person name="Crow J.A."/>
            <person name="Grimwood J."/>
            <person name="Kramer R."/>
            <person name="Lindquist E."/>
            <person name="Lucas S."/>
            <person name="Salamov A."/>
            <person name="McFadden G.I."/>
            <person name="Lane C.E."/>
            <person name="Keeling P.J."/>
            <person name="Gray M.W."/>
            <person name="Grigoriev I.V."/>
            <person name="Archibald J.M."/>
        </authorList>
    </citation>
    <scope>NUCLEOTIDE SEQUENCE</scope>
    <source>
        <strain evidence="12 14">CCMP2712</strain>
    </source>
</reference>
<dbReference type="InterPro" id="IPR027417">
    <property type="entry name" value="P-loop_NTPase"/>
</dbReference>
<evidence type="ECO:0000313" key="12">
    <source>
        <dbReference type="EMBL" id="EKX35669.1"/>
    </source>
</evidence>
<feature type="domain" description="RING-type" evidence="11">
    <location>
        <begin position="56"/>
        <end position="100"/>
    </location>
</feature>
<evidence type="ECO:0000256" key="3">
    <source>
        <dbReference type="ARBA" id="ARBA00022741"/>
    </source>
</evidence>
<dbReference type="STRING" id="905079.L1IIA0"/>
<evidence type="ECO:0000259" key="11">
    <source>
        <dbReference type="PROSITE" id="PS50089"/>
    </source>
</evidence>
<evidence type="ECO:0000313" key="13">
    <source>
        <dbReference type="EnsemblProtists" id="EKX35669"/>
    </source>
</evidence>
<evidence type="ECO:0000256" key="2">
    <source>
        <dbReference type="ARBA" id="ARBA00022723"/>
    </source>
</evidence>
<dbReference type="Gene3D" id="3.30.40.10">
    <property type="entry name" value="Zinc/RING finger domain, C3HC4 (zinc finger)"/>
    <property type="match status" value="1"/>
</dbReference>
<dbReference type="PaxDb" id="55529-EKX35669"/>
<sequence>MPSPQDCEGQTAKDSGGDEALRELGYANLVGDMGQTARRQLGDGQVEKKQEKLSVVCLEDLEVEETKRVIRSCCHCFCEDCVMKLLQLSSGGDAVCPLCRGKFSKGDVFSVEQTREAQQSLARNASGEDEDGERQTDRVQAEEEEREEEEQRLNPKIEALLVDEQEAQQADKTVKSVVSSSFLSCLDEIESAMIAAGIPVFRIDDTTSILQRRRLIQDLHSHPQGALLLPSSKVTTLPTS</sequence>
<name>L1IIA0_GUITC</name>
<dbReference type="GO" id="GO:0008094">
    <property type="term" value="F:ATP-dependent activity, acting on DNA"/>
    <property type="evidence" value="ECO:0007669"/>
    <property type="project" value="TreeGrafter"/>
</dbReference>
<protein>
    <recommendedName>
        <fullName evidence="11">RING-type domain-containing protein</fullName>
    </recommendedName>
</protein>
<dbReference type="RefSeq" id="XP_005822649.1">
    <property type="nucleotide sequence ID" value="XM_005822592.1"/>
</dbReference>
<keyword evidence="8" id="KW-0067">ATP-binding</keyword>
<dbReference type="PROSITE" id="PS50089">
    <property type="entry name" value="ZF_RING_2"/>
    <property type="match status" value="1"/>
</dbReference>
<dbReference type="GO" id="GO:0008270">
    <property type="term" value="F:zinc ion binding"/>
    <property type="evidence" value="ECO:0007669"/>
    <property type="project" value="UniProtKB-KW"/>
</dbReference>
<feature type="region of interest" description="Disordered" evidence="10">
    <location>
        <begin position="117"/>
        <end position="153"/>
    </location>
</feature>
<dbReference type="GO" id="GO:0006281">
    <property type="term" value="P:DNA repair"/>
    <property type="evidence" value="ECO:0007669"/>
    <property type="project" value="TreeGrafter"/>
</dbReference>
<keyword evidence="6" id="KW-0347">Helicase</keyword>
<dbReference type="Pfam" id="PF13639">
    <property type="entry name" value="zf-RING_2"/>
    <property type="match status" value="1"/>
</dbReference>